<dbReference type="GO" id="GO:0005737">
    <property type="term" value="C:cytoplasm"/>
    <property type="evidence" value="ECO:0007669"/>
    <property type="project" value="UniProtKB-SubCell"/>
</dbReference>
<evidence type="ECO:0000313" key="11">
    <source>
        <dbReference type="EMBL" id="HGG92600.1"/>
    </source>
</evidence>
<evidence type="ECO:0000256" key="9">
    <source>
        <dbReference type="ARBA" id="ARBA00022842"/>
    </source>
</evidence>
<dbReference type="InterPro" id="IPR003442">
    <property type="entry name" value="T6A_TsaE"/>
</dbReference>
<dbReference type="SUPFAM" id="SSF52540">
    <property type="entry name" value="P-loop containing nucleoside triphosphate hydrolases"/>
    <property type="match status" value="1"/>
</dbReference>
<accession>A0A7C4AH32</accession>
<evidence type="ECO:0000256" key="1">
    <source>
        <dbReference type="ARBA" id="ARBA00004496"/>
    </source>
</evidence>
<evidence type="ECO:0000256" key="3">
    <source>
        <dbReference type="ARBA" id="ARBA00019010"/>
    </source>
</evidence>
<dbReference type="Gene3D" id="3.40.50.300">
    <property type="entry name" value="P-loop containing nucleotide triphosphate hydrolases"/>
    <property type="match status" value="1"/>
</dbReference>
<dbReference type="PANTHER" id="PTHR33540">
    <property type="entry name" value="TRNA THREONYLCARBAMOYLADENOSINE BIOSYNTHESIS PROTEIN TSAE"/>
    <property type="match status" value="1"/>
</dbReference>
<keyword evidence="9" id="KW-0460">Magnesium</keyword>
<keyword evidence="7" id="KW-0547">Nucleotide-binding</keyword>
<comment type="subcellular location">
    <subcellularLocation>
        <location evidence="1">Cytoplasm</location>
    </subcellularLocation>
</comment>
<evidence type="ECO:0000256" key="2">
    <source>
        <dbReference type="ARBA" id="ARBA00007599"/>
    </source>
</evidence>
<dbReference type="InterPro" id="IPR027417">
    <property type="entry name" value="P-loop_NTPase"/>
</dbReference>
<reference evidence="11" key="1">
    <citation type="journal article" date="2020" name="mSystems">
        <title>Genome- and Community-Level Interaction Insights into Carbon Utilization and Element Cycling Functions of Hydrothermarchaeota in Hydrothermal Sediment.</title>
        <authorList>
            <person name="Zhou Z."/>
            <person name="Liu Y."/>
            <person name="Xu W."/>
            <person name="Pan J."/>
            <person name="Luo Z.H."/>
            <person name="Li M."/>
        </authorList>
    </citation>
    <scope>NUCLEOTIDE SEQUENCE [LARGE SCALE GENOMIC DNA]</scope>
    <source>
        <strain evidence="11">SpSt-413</strain>
    </source>
</reference>
<keyword evidence="8" id="KW-0067">ATP-binding</keyword>
<evidence type="ECO:0000256" key="6">
    <source>
        <dbReference type="ARBA" id="ARBA00022723"/>
    </source>
</evidence>
<evidence type="ECO:0000256" key="10">
    <source>
        <dbReference type="ARBA" id="ARBA00032441"/>
    </source>
</evidence>
<dbReference type="GO" id="GO:0002949">
    <property type="term" value="P:tRNA threonylcarbamoyladenosine modification"/>
    <property type="evidence" value="ECO:0007669"/>
    <property type="project" value="InterPro"/>
</dbReference>
<dbReference type="GO" id="GO:0046872">
    <property type="term" value="F:metal ion binding"/>
    <property type="evidence" value="ECO:0007669"/>
    <property type="project" value="UniProtKB-KW"/>
</dbReference>
<proteinExistence type="inferred from homology"/>
<evidence type="ECO:0000256" key="4">
    <source>
        <dbReference type="ARBA" id="ARBA00022490"/>
    </source>
</evidence>
<gene>
    <name evidence="11" type="primary">tsaE</name>
    <name evidence="11" type="ORF">ENR59_06565</name>
</gene>
<dbReference type="Pfam" id="PF02367">
    <property type="entry name" value="TsaE"/>
    <property type="match status" value="1"/>
</dbReference>
<organism evidence="11">
    <name type="scientific">Fundidesulfovibrio putealis</name>
    <dbReference type="NCBI Taxonomy" id="270496"/>
    <lineage>
        <taxon>Bacteria</taxon>
        <taxon>Pseudomonadati</taxon>
        <taxon>Thermodesulfobacteriota</taxon>
        <taxon>Desulfovibrionia</taxon>
        <taxon>Desulfovibrionales</taxon>
        <taxon>Desulfovibrionaceae</taxon>
        <taxon>Fundidesulfovibrio</taxon>
    </lineage>
</organism>
<comment type="similarity">
    <text evidence="2">Belongs to the TsaE family.</text>
</comment>
<keyword evidence="5" id="KW-0819">tRNA processing</keyword>
<dbReference type="GO" id="GO:0016740">
    <property type="term" value="F:transferase activity"/>
    <property type="evidence" value="ECO:0007669"/>
    <property type="project" value="UniProtKB-KW"/>
</dbReference>
<dbReference type="NCBIfam" id="TIGR00150">
    <property type="entry name" value="T6A_YjeE"/>
    <property type="match status" value="1"/>
</dbReference>
<evidence type="ECO:0000256" key="8">
    <source>
        <dbReference type="ARBA" id="ARBA00022840"/>
    </source>
</evidence>
<dbReference type="AlphaFoldDB" id="A0A7C4AH32"/>
<name>A0A7C4AH32_9BACT</name>
<evidence type="ECO:0000256" key="7">
    <source>
        <dbReference type="ARBA" id="ARBA00022741"/>
    </source>
</evidence>
<keyword evidence="6" id="KW-0479">Metal-binding</keyword>
<comment type="caution">
    <text evidence="11">The sequence shown here is derived from an EMBL/GenBank/DDBJ whole genome shotgun (WGS) entry which is preliminary data.</text>
</comment>
<sequence>MTRIDLPDEAATLALGRALALSLPDGWDRPTALLQAELGSGKTTLARGFVSALPGAQDAEVASPSFNLANVYPTKPPVVHMDLYRLGEGALDDGLEELLEAGHCPGQVALVEWAQFLPGEHTPRERLDIRILHSGAGRLAELTAHGENARRWLTRTLETFYKSG</sequence>
<dbReference type="EMBL" id="DSRP01000455">
    <property type="protein sequence ID" value="HGG92600.1"/>
    <property type="molecule type" value="Genomic_DNA"/>
</dbReference>
<protein>
    <recommendedName>
        <fullName evidence="3">tRNA threonylcarbamoyladenosine biosynthesis protein TsaE</fullName>
    </recommendedName>
    <alternativeName>
        <fullName evidence="10">t(6)A37 threonylcarbamoyladenosine biosynthesis protein TsaE</fullName>
    </alternativeName>
</protein>
<evidence type="ECO:0000256" key="5">
    <source>
        <dbReference type="ARBA" id="ARBA00022694"/>
    </source>
</evidence>
<dbReference type="PANTHER" id="PTHR33540:SF2">
    <property type="entry name" value="TRNA THREONYLCARBAMOYLADENOSINE BIOSYNTHESIS PROTEIN TSAE"/>
    <property type="match status" value="1"/>
</dbReference>
<keyword evidence="4" id="KW-0963">Cytoplasm</keyword>
<keyword evidence="11" id="KW-0808">Transferase</keyword>
<dbReference type="GO" id="GO:0005524">
    <property type="term" value="F:ATP binding"/>
    <property type="evidence" value="ECO:0007669"/>
    <property type="project" value="UniProtKB-KW"/>
</dbReference>